<keyword evidence="3" id="KW-1185">Reference proteome</keyword>
<protein>
    <submittedName>
        <fullName evidence="2">DUF4861 domain-containing protein</fullName>
    </submittedName>
</protein>
<accession>A0AAE3IPF8</accession>
<dbReference type="Proteomes" id="UP001209317">
    <property type="component" value="Unassembled WGS sequence"/>
</dbReference>
<dbReference type="AlphaFoldDB" id="A0AAE3IPF8"/>
<reference evidence="2" key="1">
    <citation type="submission" date="2022-10" db="EMBL/GenBank/DDBJ databases">
        <authorList>
            <person name="Kim H.S."/>
            <person name="Kim J.-S."/>
            <person name="Suh M.K."/>
            <person name="Eom M.K."/>
            <person name="Lee J.-S."/>
        </authorList>
    </citation>
    <scope>NUCLEOTIDE SEQUENCE</scope>
    <source>
        <strain evidence="2">LIP-5</strain>
    </source>
</reference>
<dbReference type="InterPro" id="IPR032342">
    <property type="entry name" value="DUF4861"/>
</dbReference>
<gene>
    <name evidence="2" type="ORF">OD355_08965</name>
</gene>
<dbReference type="Pfam" id="PF16153">
    <property type="entry name" value="DUF4861"/>
    <property type="match status" value="1"/>
</dbReference>
<evidence type="ECO:0000313" key="3">
    <source>
        <dbReference type="Proteomes" id="UP001209317"/>
    </source>
</evidence>
<proteinExistence type="predicted"/>
<evidence type="ECO:0000256" key="1">
    <source>
        <dbReference type="SAM" id="SignalP"/>
    </source>
</evidence>
<keyword evidence="1" id="KW-0732">Signal</keyword>
<dbReference type="EMBL" id="JAOTPL010000011">
    <property type="protein sequence ID" value="MCU7694643.1"/>
    <property type="molecule type" value="Genomic_DNA"/>
</dbReference>
<evidence type="ECO:0000313" key="2">
    <source>
        <dbReference type="EMBL" id="MCU7694643.1"/>
    </source>
</evidence>
<dbReference type="RefSeq" id="WP_263038129.1">
    <property type="nucleotide sequence ID" value="NZ_JAOTPL010000011.1"/>
</dbReference>
<organism evidence="2 3">
    <name type="scientific">Haoranjiania flava</name>
    <dbReference type="NCBI Taxonomy" id="1856322"/>
    <lineage>
        <taxon>Bacteria</taxon>
        <taxon>Pseudomonadati</taxon>
        <taxon>Bacteroidota</taxon>
        <taxon>Chitinophagia</taxon>
        <taxon>Chitinophagales</taxon>
        <taxon>Chitinophagaceae</taxon>
        <taxon>Haoranjiania</taxon>
    </lineage>
</organism>
<sequence length="416" mass="47308">MKPLLILLTTFLCSNAYAQLKTITVSNPSELERKDELVVLTRDFLEAKLGNITKDQFIHIFHGNAPKVLQHDDLDKDGNWDEVVFLHDFSAGEKVVFTVQAARRPAAVKALVRAHVRHKRNVGNRFGENLEKDVMPHNNQPTDFTRQKLPPYLTEGPAWENDKVGFRKYFDVRNTNDIWGKTTSDMVLDYAGVDPEKSYHELDTWGMDILKVGKSLGAGGLALRIHINGKDSLVRLGTNAEVSYRRIADGPVRAMFEMAYKDFKYLPNAQPISITERISIWGGQFFYQNDVTISGNNSPVEITTGTIDLYLDKAANIITKKYAALYTHGKQSENKDTLGLGIVAPIQYFHSFGYASTQSRDIANTFTLNLSAASKKYTYRYYAAWEKTDKRFSDKNYFEKFLRTEAEKFCNKPVIE</sequence>
<feature type="chain" id="PRO_5042134513" evidence="1">
    <location>
        <begin position="19"/>
        <end position="416"/>
    </location>
</feature>
<comment type="caution">
    <text evidence="2">The sequence shown here is derived from an EMBL/GenBank/DDBJ whole genome shotgun (WGS) entry which is preliminary data.</text>
</comment>
<name>A0AAE3IPF8_9BACT</name>
<feature type="signal peptide" evidence="1">
    <location>
        <begin position="1"/>
        <end position="18"/>
    </location>
</feature>